<evidence type="ECO:0008006" key="3">
    <source>
        <dbReference type="Google" id="ProtNLM"/>
    </source>
</evidence>
<dbReference type="InterPro" id="IPR029058">
    <property type="entry name" value="AB_hydrolase_fold"/>
</dbReference>
<dbReference type="AlphaFoldDB" id="A0A4V2WK49"/>
<proteinExistence type="predicted"/>
<name>A0A4V2WK49_9PROT</name>
<dbReference type="OrthoDB" id="7247356at2"/>
<gene>
    <name evidence="1" type="ORF">EXY23_18755</name>
</gene>
<accession>A0A4V2WK49</accession>
<dbReference type="Proteomes" id="UP000295023">
    <property type="component" value="Unassembled WGS sequence"/>
</dbReference>
<dbReference type="EMBL" id="SKBM01000020">
    <property type="protein sequence ID" value="TCZ57179.1"/>
    <property type="molecule type" value="Genomic_DNA"/>
</dbReference>
<keyword evidence="2" id="KW-1185">Reference proteome</keyword>
<comment type="caution">
    <text evidence="1">The sequence shown here is derived from an EMBL/GenBank/DDBJ whole genome shotgun (WGS) entry which is preliminary data.</text>
</comment>
<reference evidence="1 2" key="1">
    <citation type="submission" date="2019-03" db="EMBL/GenBank/DDBJ databases">
        <title>Paracraurococcus aquatilis NE82 genome sequence.</title>
        <authorList>
            <person name="Zhao Y."/>
            <person name="Du Z."/>
        </authorList>
    </citation>
    <scope>NUCLEOTIDE SEQUENCE [LARGE SCALE GENOMIC DNA]</scope>
    <source>
        <strain evidence="1 2">NE82</strain>
    </source>
</reference>
<evidence type="ECO:0000313" key="1">
    <source>
        <dbReference type="EMBL" id="TCZ57179.1"/>
    </source>
</evidence>
<organism evidence="1 2">
    <name type="scientific">Roseicella aquatilis</name>
    <dbReference type="NCBI Taxonomy" id="2527868"/>
    <lineage>
        <taxon>Bacteria</taxon>
        <taxon>Pseudomonadati</taxon>
        <taxon>Pseudomonadota</taxon>
        <taxon>Alphaproteobacteria</taxon>
        <taxon>Acetobacterales</taxon>
        <taxon>Roseomonadaceae</taxon>
        <taxon>Roseicella</taxon>
    </lineage>
</organism>
<dbReference type="SUPFAM" id="SSF53474">
    <property type="entry name" value="alpha/beta-Hydrolases"/>
    <property type="match status" value="1"/>
</dbReference>
<evidence type="ECO:0000313" key="2">
    <source>
        <dbReference type="Proteomes" id="UP000295023"/>
    </source>
</evidence>
<sequence length="312" mass="34489">MTSILFQDDHLQLLHAPGNSPYAVATFNGRNQRADGRSFWGQVLAERYGIECFAFMTRRPNWFPATSMAAAAQVLARHRRGALLGYGHSMGGYACLRYSGLLGLAGGIASAPLASIAPNERFGDLRYSEDYDPLLHAEMLVRPEHLQGRLLLAYDPTFAEDRPHAEAVIGHGRNVVGLPLPYLHHRTVLALKPGSVLVPAFEAILAGRDLAPIAARARRNAKAQPLYRIYLARALLRSGRAALARILLEALPETEEADTGLERRLYLARACARTGAVPRAVTLMQDLVQRRPENPTYRHELARMSRMVRQAA</sequence>
<protein>
    <recommendedName>
        <fullName evidence="3">Alpha/beta hydrolase</fullName>
    </recommendedName>
</protein>
<dbReference type="RefSeq" id="WP_132292977.1">
    <property type="nucleotide sequence ID" value="NZ_SKBM01000020.1"/>
</dbReference>